<dbReference type="STRING" id="1797714.A3D04_05150"/>
<organism evidence="1 2">
    <name type="scientific">Candidatus Curtissbacteria bacterium RIFCSPHIGHO2_02_FULL_40_16b</name>
    <dbReference type="NCBI Taxonomy" id="1797714"/>
    <lineage>
        <taxon>Bacteria</taxon>
        <taxon>Candidatus Curtissiibacteriota</taxon>
    </lineage>
</organism>
<dbReference type="AlphaFoldDB" id="A0A1F5G9I6"/>
<sequence length="136" mass="15497">MTERVDVDQSGLERLFPEPAVRDIATRLINASKEIGGINAVIGFVRTETEGTEVFERLVFLAEGTDCPRDVTLHQWLGTYDRICPTVSQRKMLQLPQILTERELNLHKAALKVDRQFLDREIVTIWERPQEPAPAA</sequence>
<evidence type="ECO:0000313" key="1">
    <source>
        <dbReference type="EMBL" id="OGD88530.1"/>
    </source>
</evidence>
<comment type="caution">
    <text evidence="1">The sequence shown here is derived from an EMBL/GenBank/DDBJ whole genome shotgun (WGS) entry which is preliminary data.</text>
</comment>
<reference evidence="1 2" key="1">
    <citation type="journal article" date="2016" name="Nat. Commun.">
        <title>Thousands of microbial genomes shed light on interconnected biogeochemical processes in an aquifer system.</title>
        <authorList>
            <person name="Anantharaman K."/>
            <person name="Brown C.T."/>
            <person name="Hug L.A."/>
            <person name="Sharon I."/>
            <person name="Castelle C.J."/>
            <person name="Probst A.J."/>
            <person name="Thomas B.C."/>
            <person name="Singh A."/>
            <person name="Wilkins M.J."/>
            <person name="Karaoz U."/>
            <person name="Brodie E.L."/>
            <person name="Williams K.H."/>
            <person name="Hubbard S.S."/>
            <person name="Banfield J.F."/>
        </authorList>
    </citation>
    <scope>NUCLEOTIDE SEQUENCE [LARGE SCALE GENOMIC DNA]</scope>
</reference>
<name>A0A1F5G9I6_9BACT</name>
<accession>A0A1F5G9I6</accession>
<gene>
    <name evidence="1" type="ORF">A3D04_05150</name>
</gene>
<proteinExistence type="predicted"/>
<evidence type="ECO:0000313" key="2">
    <source>
        <dbReference type="Proteomes" id="UP000177369"/>
    </source>
</evidence>
<protein>
    <submittedName>
        <fullName evidence="1">Uncharacterized protein</fullName>
    </submittedName>
</protein>
<dbReference type="EMBL" id="MFBD01000025">
    <property type="protein sequence ID" value="OGD88530.1"/>
    <property type="molecule type" value="Genomic_DNA"/>
</dbReference>
<dbReference type="Proteomes" id="UP000177369">
    <property type="component" value="Unassembled WGS sequence"/>
</dbReference>